<feature type="domain" description="RmlD-like substrate binding" evidence="7">
    <location>
        <begin position="1"/>
        <end position="284"/>
    </location>
</feature>
<dbReference type="Proteomes" id="UP000706039">
    <property type="component" value="Unassembled WGS sequence"/>
</dbReference>
<dbReference type="GO" id="GO:0008831">
    <property type="term" value="F:dTDP-4-dehydrorhamnose reductase activity"/>
    <property type="evidence" value="ECO:0007669"/>
    <property type="project" value="UniProtKB-EC"/>
</dbReference>
<comment type="cofactor">
    <cofactor evidence="6">
        <name>Mg(2+)</name>
        <dbReference type="ChEBI" id="CHEBI:18420"/>
    </cofactor>
    <text evidence="6">Binds 1 Mg(2+) ion per monomer.</text>
</comment>
<dbReference type="EC" id="1.1.1.133" evidence="3 6"/>
<comment type="similarity">
    <text evidence="2 6">Belongs to the dTDP-4-dehydrorhamnose reductase family.</text>
</comment>
<dbReference type="InterPro" id="IPR036291">
    <property type="entry name" value="NAD(P)-bd_dom_sf"/>
</dbReference>
<dbReference type="InterPro" id="IPR029903">
    <property type="entry name" value="RmlD-like-bd"/>
</dbReference>
<accession>A0ABS7PJZ0</accession>
<name>A0ABS7PJZ0_9SPHN</name>
<keyword evidence="6" id="KW-0521">NADP</keyword>
<dbReference type="PANTHER" id="PTHR10491">
    <property type="entry name" value="DTDP-4-DEHYDRORHAMNOSE REDUCTASE"/>
    <property type="match status" value="1"/>
</dbReference>
<proteinExistence type="inferred from homology"/>
<evidence type="ECO:0000256" key="3">
    <source>
        <dbReference type="ARBA" id="ARBA00012929"/>
    </source>
</evidence>
<dbReference type="PANTHER" id="PTHR10491:SF4">
    <property type="entry name" value="METHIONINE ADENOSYLTRANSFERASE 2 SUBUNIT BETA"/>
    <property type="match status" value="1"/>
</dbReference>
<protein>
    <recommendedName>
        <fullName evidence="4 6">dTDP-4-dehydrorhamnose reductase</fullName>
        <ecNumber evidence="3 6">1.1.1.133</ecNumber>
    </recommendedName>
</protein>
<dbReference type="SUPFAM" id="SSF51735">
    <property type="entry name" value="NAD(P)-binding Rossmann-fold domains"/>
    <property type="match status" value="1"/>
</dbReference>
<reference evidence="8 9" key="1">
    <citation type="submission" date="2021-08" db="EMBL/GenBank/DDBJ databases">
        <authorList>
            <person name="Tuo L."/>
        </authorList>
    </citation>
    <scope>NUCLEOTIDE SEQUENCE [LARGE SCALE GENOMIC DNA]</scope>
    <source>
        <strain evidence="8 9">JCM 31229</strain>
    </source>
</reference>
<sequence length="288" mass="30626">MRLLLLGAEGQVGRAMRAACPADASLIALGRDACDLSDEASVRAAIANAECDWLVNAAAYTAVDRAESDEALARTVNGTAPGWIGAAARMAGIRVAHISTDFVFDGSAGTPYRPDSPTNPLSAYGRSKLAGETALHSADPDALIVRTSWVHAAQGSNFPLTMLRLMRERDEIRVVADQTGSPTWATTLADSLWRLIAADASGTHHLTDAGIASWYDLAMAVAEEALALGLLPRIPTITPIATEDYPTPARRPAYSVLDKSSAWALLGGPTPHWRLSLRNMLKEVTERA</sequence>
<evidence type="ECO:0000256" key="5">
    <source>
        <dbReference type="ARBA" id="ARBA00048200"/>
    </source>
</evidence>
<dbReference type="CDD" id="cd05254">
    <property type="entry name" value="dTDP_HR_like_SDR_e"/>
    <property type="match status" value="1"/>
</dbReference>
<keyword evidence="6 8" id="KW-0560">Oxidoreductase</keyword>
<comment type="caution">
    <text evidence="8">The sequence shown here is derived from an EMBL/GenBank/DDBJ whole genome shotgun (WGS) entry which is preliminary data.</text>
</comment>
<dbReference type="Gene3D" id="3.40.50.720">
    <property type="entry name" value="NAD(P)-binding Rossmann-like Domain"/>
    <property type="match status" value="1"/>
</dbReference>
<gene>
    <name evidence="8" type="primary">rfbD</name>
    <name evidence="8" type="ORF">K7G82_00770</name>
</gene>
<evidence type="ECO:0000256" key="2">
    <source>
        <dbReference type="ARBA" id="ARBA00010944"/>
    </source>
</evidence>
<dbReference type="EMBL" id="JAINVV010000001">
    <property type="protein sequence ID" value="MBY8820802.1"/>
    <property type="molecule type" value="Genomic_DNA"/>
</dbReference>
<evidence type="ECO:0000313" key="8">
    <source>
        <dbReference type="EMBL" id="MBY8820802.1"/>
    </source>
</evidence>
<comment type="function">
    <text evidence="6">Catalyzes the reduction of dTDP-6-deoxy-L-lyxo-4-hexulose to yield dTDP-L-rhamnose.</text>
</comment>
<dbReference type="InterPro" id="IPR005913">
    <property type="entry name" value="dTDP_dehydrorham_reduct"/>
</dbReference>
<dbReference type="NCBIfam" id="TIGR01214">
    <property type="entry name" value="rmlD"/>
    <property type="match status" value="1"/>
</dbReference>
<evidence type="ECO:0000313" key="9">
    <source>
        <dbReference type="Proteomes" id="UP000706039"/>
    </source>
</evidence>
<dbReference type="RefSeq" id="WP_222987911.1">
    <property type="nucleotide sequence ID" value="NZ_JAINVV010000001.1"/>
</dbReference>
<evidence type="ECO:0000256" key="6">
    <source>
        <dbReference type="RuleBase" id="RU364082"/>
    </source>
</evidence>
<dbReference type="Pfam" id="PF04321">
    <property type="entry name" value="RmlD_sub_bind"/>
    <property type="match status" value="1"/>
</dbReference>
<evidence type="ECO:0000259" key="7">
    <source>
        <dbReference type="Pfam" id="PF04321"/>
    </source>
</evidence>
<comment type="pathway">
    <text evidence="1 6">Carbohydrate biosynthesis; dTDP-L-rhamnose biosynthesis.</text>
</comment>
<evidence type="ECO:0000256" key="4">
    <source>
        <dbReference type="ARBA" id="ARBA00017099"/>
    </source>
</evidence>
<evidence type="ECO:0000256" key="1">
    <source>
        <dbReference type="ARBA" id="ARBA00004781"/>
    </source>
</evidence>
<keyword evidence="9" id="KW-1185">Reference proteome</keyword>
<dbReference type="Gene3D" id="3.90.25.10">
    <property type="entry name" value="UDP-galactose 4-epimerase, domain 1"/>
    <property type="match status" value="1"/>
</dbReference>
<organism evidence="8 9">
    <name type="scientific">Sphingomonas colocasiae</name>
    <dbReference type="NCBI Taxonomy" id="1848973"/>
    <lineage>
        <taxon>Bacteria</taxon>
        <taxon>Pseudomonadati</taxon>
        <taxon>Pseudomonadota</taxon>
        <taxon>Alphaproteobacteria</taxon>
        <taxon>Sphingomonadales</taxon>
        <taxon>Sphingomonadaceae</taxon>
        <taxon>Sphingomonas</taxon>
    </lineage>
</organism>
<comment type="catalytic activity">
    <reaction evidence="5 6">
        <text>dTDP-beta-L-rhamnose + NADP(+) = dTDP-4-dehydro-beta-L-rhamnose + NADPH + H(+)</text>
        <dbReference type="Rhea" id="RHEA:21796"/>
        <dbReference type="ChEBI" id="CHEBI:15378"/>
        <dbReference type="ChEBI" id="CHEBI:57510"/>
        <dbReference type="ChEBI" id="CHEBI:57783"/>
        <dbReference type="ChEBI" id="CHEBI:58349"/>
        <dbReference type="ChEBI" id="CHEBI:62830"/>
        <dbReference type="EC" id="1.1.1.133"/>
    </reaction>
</comment>